<comment type="caution">
    <text evidence="1">The sequence shown here is derived from an EMBL/GenBank/DDBJ whole genome shotgun (WGS) entry which is preliminary data.</text>
</comment>
<keyword evidence="2" id="KW-1185">Reference proteome</keyword>
<dbReference type="Proteomes" id="UP000244189">
    <property type="component" value="Unassembled WGS sequence"/>
</dbReference>
<reference evidence="1 2" key="1">
    <citation type="submission" date="2018-04" db="EMBL/GenBank/DDBJ databases">
        <title>Genomic Encyclopedia of Type Strains, Phase III (KMG-III): the genomes of soil and plant-associated and newly described type strains.</title>
        <authorList>
            <person name="Whitman W."/>
        </authorList>
    </citation>
    <scope>NUCLEOTIDE SEQUENCE [LARGE SCALE GENOMIC DNA]</scope>
    <source>
        <strain evidence="1 2">MA101b</strain>
    </source>
</reference>
<evidence type="ECO:0000313" key="1">
    <source>
        <dbReference type="EMBL" id="PTQ59351.1"/>
    </source>
</evidence>
<protein>
    <recommendedName>
        <fullName evidence="3">Lipoprotein</fullName>
    </recommendedName>
</protein>
<gene>
    <name evidence="1" type="ORF">C8J26_3095</name>
</gene>
<dbReference type="EMBL" id="QAOG01000005">
    <property type="protein sequence ID" value="PTQ59351.1"/>
    <property type="molecule type" value="Genomic_DNA"/>
</dbReference>
<dbReference type="AlphaFoldDB" id="A0A2T5GJ58"/>
<accession>A0A2T5GJ58</accession>
<sequence>MILSRHRHMAWAILPIALLGACTGSGPERAFLGFGWPNPAGTNHLIRFAQEPLRSDDLATLICPEQFAVAATVGAADAPRPDASVGALACFHKNATADAETAKRLRNDVQHILILRSGQNCSLWKTYLQRGGAINRGTLNVLSVLAGGAGAVVEGQAASILAAVSGAAAGSGAAIDAAMLHGLTEGPIIPKVGEVRELLRHQIEGHQRDDLVTYSLVRALSDAVRYHAACNISAALSVNAPAAEFGNQMRTQTAVINGVRRATVTVAGVSSVSETPPTADDVRRGATFLTTDGDVVTVSAAPTAAGTKGVDYAMVATGKVTNVAGEAIGEFVARINGTVLVKASK</sequence>
<evidence type="ECO:0000313" key="2">
    <source>
        <dbReference type="Proteomes" id="UP000244189"/>
    </source>
</evidence>
<dbReference type="PROSITE" id="PS51257">
    <property type="entry name" value="PROKAR_LIPOPROTEIN"/>
    <property type="match status" value="1"/>
</dbReference>
<evidence type="ECO:0008006" key="3">
    <source>
        <dbReference type="Google" id="ProtNLM"/>
    </source>
</evidence>
<proteinExistence type="predicted"/>
<name>A0A2T5GJ58_9SPHN</name>
<organism evidence="1 2">
    <name type="scientific">Sphingomonas aurantiaca</name>
    <dbReference type="NCBI Taxonomy" id="185949"/>
    <lineage>
        <taxon>Bacteria</taxon>
        <taxon>Pseudomonadati</taxon>
        <taxon>Pseudomonadota</taxon>
        <taxon>Alphaproteobacteria</taxon>
        <taxon>Sphingomonadales</taxon>
        <taxon>Sphingomonadaceae</taxon>
        <taxon>Sphingomonas</taxon>
    </lineage>
</organism>